<reference evidence="6 7" key="1">
    <citation type="submission" date="2015-02" db="EMBL/GenBank/DDBJ databases">
        <title>Draft Genome Sequences of Two Closely-Related Aflatoxigenic Aspergillus Species Obtained from the Cote d'Ivoire.</title>
        <authorList>
            <person name="Moore G.G."/>
            <person name="Beltz S.B."/>
            <person name="Mack B.M."/>
        </authorList>
    </citation>
    <scope>NUCLEOTIDE SEQUENCE [LARGE SCALE GENOMIC DNA]</scope>
    <source>
        <strain evidence="6 7">SRRC1432</strain>
    </source>
</reference>
<dbReference type="EMBL" id="JYKN01000458">
    <property type="protein sequence ID" value="KKK24328.1"/>
    <property type="molecule type" value="Genomic_DNA"/>
</dbReference>
<dbReference type="VEuPathDB" id="FungiDB:P175DRAFT_0496975"/>
<feature type="transmembrane region" description="Helical" evidence="5">
    <location>
        <begin position="247"/>
        <end position="265"/>
    </location>
</feature>
<dbReference type="GO" id="GO:0015140">
    <property type="term" value="F:malate transmembrane transporter activity"/>
    <property type="evidence" value="ECO:0007669"/>
    <property type="project" value="InterPro"/>
</dbReference>
<dbReference type="OrthoDB" id="2901184at2759"/>
<comment type="subcellular location">
    <subcellularLocation>
        <location evidence="1">Membrane</location>
        <topology evidence="1">Multi-pass membrane protein</topology>
    </subcellularLocation>
</comment>
<feature type="transmembrane region" description="Helical" evidence="5">
    <location>
        <begin position="295"/>
        <end position="322"/>
    </location>
</feature>
<keyword evidence="2 5" id="KW-0812">Transmembrane</keyword>
<gene>
    <name evidence="6" type="ORF">AOCH_002106</name>
</gene>
<feature type="transmembrane region" description="Helical" evidence="5">
    <location>
        <begin position="358"/>
        <end position="381"/>
    </location>
</feature>
<feature type="transmembrane region" description="Helical" evidence="5">
    <location>
        <begin position="334"/>
        <end position="352"/>
    </location>
</feature>
<keyword evidence="4 5" id="KW-0472">Membrane</keyword>
<accession>A0A0F8UXU2</accession>
<evidence type="ECO:0000256" key="3">
    <source>
        <dbReference type="ARBA" id="ARBA00022989"/>
    </source>
</evidence>
<evidence type="ECO:0000256" key="1">
    <source>
        <dbReference type="ARBA" id="ARBA00004141"/>
    </source>
</evidence>
<evidence type="ECO:0000313" key="6">
    <source>
        <dbReference type="EMBL" id="KKK24328.1"/>
    </source>
</evidence>
<feature type="transmembrane region" description="Helical" evidence="5">
    <location>
        <begin position="104"/>
        <end position="124"/>
    </location>
</feature>
<dbReference type="Proteomes" id="UP000034947">
    <property type="component" value="Unassembled WGS sequence"/>
</dbReference>
<evidence type="ECO:0000256" key="5">
    <source>
        <dbReference type="SAM" id="Phobius"/>
    </source>
</evidence>
<dbReference type="AlphaFoldDB" id="A0A0F8UXU2"/>
<feature type="transmembrane region" description="Helical" evidence="5">
    <location>
        <begin position="176"/>
        <end position="197"/>
    </location>
</feature>
<dbReference type="CDD" id="cd09317">
    <property type="entry name" value="TDT_Mae1_like"/>
    <property type="match status" value="1"/>
</dbReference>
<feature type="transmembrane region" description="Helical" evidence="5">
    <location>
        <begin position="70"/>
        <end position="92"/>
    </location>
</feature>
<name>A0A0F8UXU2_9EURO</name>
<evidence type="ECO:0000313" key="7">
    <source>
        <dbReference type="Proteomes" id="UP000034947"/>
    </source>
</evidence>
<dbReference type="Pfam" id="PF03595">
    <property type="entry name" value="SLAC1"/>
    <property type="match status" value="1"/>
</dbReference>
<keyword evidence="3 5" id="KW-1133">Transmembrane helix</keyword>
<dbReference type="PANTHER" id="PTHR31162">
    <property type="entry name" value="MALIC ACID TRANSPORT PROTEIN-RELATED"/>
    <property type="match status" value="1"/>
</dbReference>
<evidence type="ECO:0000256" key="2">
    <source>
        <dbReference type="ARBA" id="ARBA00022692"/>
    </source>
</evidence>
<proteinExistence type="predicted"/>
<dbReference type="Gene3D" id="1.50.10.150">
    <property type="entry name" value="Voltage-dependent anion channel"/>
    <property type="match status" value="1"/>
</dbReference>
<evidence type="ECO:0000256" key="4">
    <source>
        <dbReference type="ARBA" id="ARBA00023136"/>
    </source>
</evidence>
<feature type="transmembrane region" description="Helical" evidence="5">
    <location>
        <begin position="38"/>
        <end position="58"/>
    </location>
</feature>
<dbReference type="InterPro" id="IPR038665">
    <property type="entry name" value="Voltage-dep_anion_channel_sf"/>
</dbReference>
<keyword evidence="7" id="KW-1185">Reference proteome</keyword>
<dbReference type="PANTHER" id="PTHR31162:SF0">
    <property type="entry name" value="MALIC ACID TRANSPORT PROTEIN"/>
    <property type="match status" value="1"/>
</dbReference>
<feature type="transmembrane region" description="Helical" evidence="5">
    <location>
        <begin position="203"/>
        <end position="227"/>
    </location>
</feature>
<organism evidence="6 7">
    <name type="scientific">Aspergillus ochraceoroseus</name>
    <dbReference type="NCBI Taxonomy" id="138278"/>
    <lineage>
        <taxon>Eukaryota</taxon>
        <taxon>Fungi</taxon>
        <taxon>Dikarya</taxon>
        <taxon>Ascomycota</taxon>
        <taxon>Pezizomycotina</taxon>
        <taxon>Eurotiomycetes</taxon>
        <taxon>Eurotiomycetidae</taxon>
        <taxon>Eurotiales</taxon>
        <taxon>Aspergillaceae</taxon>
        <taxon>Aspergillus</taxon>
        <taxon>Aspergillus subgen. Nidulantes</taxon>
    </lineage>
</organism>
<protein>
    <recommendedName>
        <fullName evidence="8">C4-dicarboxylate transporter/malic acid transport protein</fullName>
    </recommendedName>
</protein>
<evidence type="ECO:0008006" key="8">
    <source>
        <dbReference type="Google" id="ProtNLM"/>
    </source>
</evidence>
<feature type="transmembrane region" description="Helical" evidence="5">
    <location>
        <begin position="144"/>
        <end position="164"/>
    </location>
</feature>
<dbReference type="InterPro" id="IPR030185">
    <property type="entry name" value="Mae1"/>
</dbReference>
<sequence length="403" mass="43953">MLQNSSPPSCQMSDAAPALGVEVKDPASLRERLRHFTWAWYTWTMSTGGLALLIANQPHRFPGIEQVGQAVYILDLLFFALVCSLMGVRFILHGGFLDSLRHEREGLFFPTFWLSVATIISGLGRFFGDDDAAGDSGVVVLLEVLFWLYCACTLLVAVGQYYFLFSARSYRLQTMAPSWILPIFPVMLSGTIASILAEQQPPRAALPIICAGLTFQGLGFSVSFLMYAHYLGRLMESGLPARDHRPAMFICVGPPAFTALALIGMTSKLPGILENTTTTTTTTAMGHDKELAAQILALLAIACAIFLWALSLWFFSLAALAVARGPPLAFHLNWWAMVFPNTGFTLATISLGDALDSSAAVAGVATAMSLAVLCMYLFVLFRNLRAVLRREIVYPGKDEDVSD</sequence>
<comment type="caution">
    <text evidence="6">The sequence shown here is derived from an EMBL/GenBank/DDBJ whole genome shotgun (WGS) entry which is preliminary data.</text>
</comment>
<dbReference type="InterPro" id="IPR004695">
    <property type="entry name" value="SLAC1/Mae1/Ssu1/TehA"/>
</dbReference>
<dbReference type="GO" id="GO:0016020">
    <property type="term" value="C:membrane"/>
    <property type="evidence" value="ECO:0007669"/>
    <property type="project" value="UniProtKB-SubCell"/>
</dbReference>